<proteinExistence type="predicted"/>
<dbReference type="InterPro" id="IPR012340">
    <property type="entry name" value="NA-bd_OB-fold"/>
</dbReference>
<dbReference type="GO" id="GO:0005524">
    <property type="term" value="F:ATP binding"/>
    <property type="evidence" value="ECO:0007669"/>
    <property type="project" value="InterPro"/>
</dbReference>
<dbReference type="Pfam" id="PF03919">
    <property type="entry name" value="mRNA_cap_C"/>
    <property type="match status" value="1"/>
</dbReference>
<dbReference type="STRING" id="993615.L2GNH6"/>
<dbReference type="Gene3D" id="3.30.470.30">
    <property type="entry name" value="DNA ligase/mRNA capping enzyme"/>
    <property type="match status" value="1"/>
</dbReference>
<dbReference type="GO" id="GO:0004484">
    <property type="term" value="F:mRNA guanylyltransferase activity"/>
    <property type="evidence" value="ECO:0007669"/>
    <property type="project" value="UniProtKB-EC"/>
</dbReference>
<dbReference type="InterPro" id="IPR013846">
    <property type="entry name" value="mRNA_cap_enzyme_C"/>
</dbReference>
<reference evidence="14" key="1">
    <citation type="submission" date="2011-05" db="EMBL/GenBank/DDBJ databases">
        <title>The genome sequence of Vittaforma corneae strain ATCC 50505.</title>
        <authorList>
            <consortium name="The Broad Institute Genome Sequencing Platform"/>
            <person name="Cuomo C."/>
            <person name="Didier E."/>
            <person name="Bowers L."/>
            <person name="Young S.K."/>
            <person name="Zeng Q."/>
            <person name="Gargeya S."/>
            <person name="Fitzgerald M."/>
            <person name="Haas B."/>
            <person name="Abouelleil A."/>
            <person name="Alvarado L."/>
            <person name="Arachchi H.M."/>
            <person name="Berlin A."/>
            <person name="Chapman S.B."/>
            <person name="Gearin G."/>
            <person name="Goldberg J."/>
            <person name="Griggs A."/>
            <person name="Gujja S."/>
            <person name="Hansen M."/>
            <person name="Heiman D."/>
            <person name="Howarth C."/>
            <person name="Larimer J."/>
            <person name="Lui A."/>
            <person name="MacDonald P.J.P."/>
            <person name="McCowen C."/>
            <person name="Montmayeur A."/>
            <person name="Murphy C."/>
            <person name="Neiman D."/>
            <person name="Pearson M."/>
            <person name="Priest M."/>
            <person name="Roberts A."/>
            <person name="Saif S."/>
            <person name="Shea T."/>
            <person name="Sisk P."/>
            <person name="Stolte C."/>
            <person name="Sykes S."/>
            <person name="Wortman J."/>
            <person name="Nusbaum C."/>
            <person name="Birren B."/>
        </authorList>
    </citation>
    <scope>NUCLEOTIDE SEQUENCE [LARGE SCALE GENOMIC DNA]</scope>
    <source>
        <strain evidence="14">ATCC 50505</strain>
    </source>
</reference>
<keyword evidence="9" id="KW-0539">Nucleus</keyword>
<evidence type="ECO:0000256" key="9">
    <source>
        <dbReference type="ARBA" id="ARBA00023242"/>
    </source>
</evidence>
<keyword evidence="8" id="KW-0342">GTP-binding</keyword>
<keyword evidence="7" id="KW-0506">mRNA capping</keyword>
<dbReference type="AlphaFoldDB" id="L2GNH6"/>
<protein>
    <recommendedName>
        <fullName evidence="2">mRNA guanylyltransferase</fullName>
        <ecNumber evidence="2">2.7.7.50</ecNumber>
    </recommendedName>
</protein>
<organism evidence="13 14">
    <name type="scientific">Vittaforma corneae (strain ATCC 50505)</name>
    <name type="common">Microsporidian parasite</name>
    <name type="synonym">Nosema corneum</name>
    <dbReference type="NCBI Taxonomy" id="993615"/>
    <lineage>
        <taxon>Eukaryota</taxon>
        <taxon>Fungi</taxon>
        <taxon>Fungi incertae sedis</taxon>
        <taxon>Microsporidia</taxon>
        <taxon>Nosematidae</taxon>
        <taxon>Vittaforma</taxon>
    </lineage>
</organism>
<feature type="domain" description="mRNA capping enzyme C-terminal" evidence="12">
    <location>
        <begin position="220"/>
        <end position="335"/>
    </location>
</feature>
<sequence length="359" mass="42577">MIVNDFAKEVNQTRSRELLDALRTVLELQDEIKEFIGSHPVTLSQEAIEYLLNEDYLVCEKTDGIRVMLFVFEGFIYFYDRKNRFYQTDLLFNAPYIFLFDGEMYLEKGRNDKYIFSMFDCLIYDSRSRIHSDLNKRLWYCFQFEKIVQKGFIKRKNDSILKSFYIAGKPMYKSYSFPQILDSISKLLHENDGLIFTPVNEPYLLCARSKIFKWKPPHLNTIDFLIKKTINSGILSLFCNVSGQQMDILEKMNFRDTFVFFDFYFTDDETIDLDNKIGEFTFDFEKEVINIDDLTLQTGGWCLHRIRSDKNTPNNIKIVLDTFDSLKESVKEEDLKKHQEQMMKAYKERASSQTIVSDK</sequence>
<comment type="subcellular location">
    <subcellularLocation>
        <location evidence="1">Nucleus</location>
    </subcellularLocation>
</comment>
<evidence type="ECO:0000256" key="2">
    <source>
        <dbReference type="ARBA" id="ARBA00012475"/>
    </source>
</evidence>
<evidence type="ECO:0000313" key="13">
    <source>
        <dbReference type="EMBL" id="ELA42391.1"/>
    </source>
</evidence>
<comment type="catalytic activity">
    <reaction evidence="10">
        <text>a 5'-end diphospho-ribonucleoside in mRNA + GTP + H(+) = a 5'-end (5'-triphosphoguanosine)-ribonucleoside in mRNA + diphosphate</text>
        <dbReference type="Rhea" id="RHEA:67012"/>
        <dbReference type="Rhea" id="RHEA-COMP:17165"/>
        <dbReference type="Rhea" id="RHEA-COMP:17166"/>
        <dbReference type="ChEBI" id="CHEBI:15378"/>
        <dbReference type="ChEBI" id="CHEBI:33019"/>
        <dbReference type="ChEBI" id="CHEBI:37565"/>
        <dbReference type="ChEBI" id="CHEBI:167616"/>
        <dbReference type="ChEBI" id="CHEBI:167617"/>
        <dbReference type="EC" id="2.7.7.50"/>
    </reaction>
    <physiologicalReaction direction="left-to-right" evidence="10">
        <dbReference type="Rhea" id="RHEA:67013"/>
    </physiologicalReaction>
</comment>
<evidence type="ECO:0000256" key="4">
    <source>
        <dbReference type="ARBA" id="ARBA00022679"/>
    </source>
</evidence>
<accession>L2GNH6</accession>
<evidence type="ECO:0000259" key="11">
    <source>
        <dbReference type="Pfam" id="PF01331"/>
    </source>
</evidence>
<dbReference type="VEuPathDB" id="MicrosporidiaDB:VICG_00490"/>
<dbReference type="OrthoDB" id="200924at2759"/>
<evidence type="ECO:0000256" key="3">
    <source>
        <dbReference type="ARBA" id="ARBA00022664"/>
    </source>
</evidence>
<keyword evidence="6" id="KW-0547">Nucleotide-binding</keyword>
<dbReference type="InParanoid" id="L2GNH6"/>
<keyword evidence="5" id="KW-0548">Nucleotidyltransferase</keyword>
<dbReference type="OMA" id="NEDYLVC"/>
<evidence type="ECO:0000313" key="14">
    <source>
        <dbReference type="Proteomes" id="UP000011082"/>
    </source>
</evidence>
<dbReference type="EMBL" id="JH370132">
    <property type="protein sequence ID" value="ELA42391.1"/>
    <property type="molecule type" value="Genomic_DNA"/>
</dbReference>
<dbReference type="SUPFAM" id="SSF50249">
    <property type="entry name" value="Nucleic acid-binding proteins"/>
    <property type="match status" value="1"/>
</dbReference>
<dbReference type="InterPro" id="IPR051029">
    <property type="entry name" value="mRNA_Capping_Enz/RNA_Phosphat"/>
</dbReference>
<dbReference type="FunCoup" id="L2GNH6">
    <property type="interactions" value="140"/>
</dbReference>
<dbReference type="GO" id="GO:0005525">
    <property type="term" value="F:GTP binding"/>
    <property type="evidence" value="ECO:0007669"/>
    <property type="project" value="UniProtKB-KW"/>
</dbReference>
<dbReference type="GeneID" id="19881207"/>
<evidence type="ECO:0000256" key="7">
    <source>
        <dbReference type="ARBA" id="ARBA00023042"/>
    </source>
</evidence>
<evidence type="ECO:0000256" key="5">
    <source>
        <dbReference type="ARBA" id="ARBA00022695"/>
    </source>
</evidence>
<dbReference type="SUPFAM" id="SSF56091">
    <property type="entry name" value="DNA ligase/mRNA capping enzyme, catalytic domain"/>
    <property type="match status" value="1"/>
</dbReference>
<dbReference type="Pfam" id="PF01331">
    <property type="entry name" value="mRNA_cap_enzyme"/>
    <property type="match status" value="1"/>
</dbReference>
<evidence type="ECO:0000256" key="8">
    <source>
        <dbReference type="ARBA" id="ARBA00023134"/>
    </source>
</evidence>
<evidence type="ECO:0000256" key="1">
    <source>
        <dbReference type="ARBA" id="ARBA00004123"/>
    </source>
</evidence>
<dbReference type="PANTHER" id="PTHR10367:SF17">
    <property type="entry name" value="MRNA-CAPPING ENZYME"/>
    <property type="match status" value="1"/>
</dbReference>
<dbReference type="Proteomes" id="UP000011082">
    <property type="component" value="Unassembled WGS sequence"/>
</dbReference>
<keyword evidence="14" id="KW-1185">Reference proteome</keyword>
<dbReference type="EC" id="2.7.7.50" evidence="2"/>
<dbReference type="RefSeq" id="XP_007603942.1">
    <property type="nucleotide sequence ID" value="XM_007603880.1"/>
</dbReference>
<gene>
    <name evidence="13" type="ORF">VICG_00490</name>
</gene>
<dbReference type="PANTHER" id="PTHR10367">
    <property type="entry name" value="MRNA-CAPPING ENZYME"/>
    <property type="match status" value="1"/>
</dbReference>
<dbReference type="GO" id="GO:0006370">
    <property type="term" value="P:7-methylguanosine mRNA capping"/>
    <property type="evidence" value="ECO:0007669"/>
    <property type="project" value="UniProtKB-KW"/>
</dbReference>
<keyword evidence="3" id="KW-0507">mRNA processing</keyword>
<dbReference type="GO" id="GO:0005634">
    <property type="term" value="C:nucleus"/>
    <property type="evidence" value="ECO:0007669"/>
    <property type="project" value="UniProtKB-SubCell"/>
</dbReference>
<evidence type="ECO:0000259" key="12">
    <source>
        <dbReference type="Pfam" id="PF03919"/>
    </source>
</evidence>
<feature type="domain" description="mRNA capping enzyme adenylation" evidence="11">
    <location>
        <begin position="39"/>
        <end position="215"/>
    </location>
</feature>
<keyword evidence="4" id="KW-0808">Transferase</keyword>
<evidence type="ECO:0000256" key="6">
    <source>
        <dbReference type="ARBA" id="ARBA00022741"/>
    </source>
</evidence>
<dbReference type="CDD" id="cd07895">
    <property type="entry name" value="Adenylation_mRNA_capping"/>
    <property type="match status" value="1"/>
</dbReference>
<dbReference type="HOGENOM" id="CLU_021710_0_2_1"/>
<dbReference type="Gene3D" id="2.40.50.140">
    <property type="entry name" value="Nucleic acid-binding proteins"/>
    <property type="match status" value="1"/>
</dbReference>
<evidence type="ECO:0000256" key="10">
    <source>
        <dbReference type="ARBA" id="ARBA00044624"/>
    </source>
</evidence>
<dbReference type="InterPro" id="IPR001339">
    <property type="entry name" value="mRNA_cap_enzyme_adenylation"/>
</dbReference>
<name>L2GNH6_VITCO</name>